<dbReference type="AlphaFoldDB" id="A0ABD1H5R6"/>
<keyword evidence="1" id="KW-1133">Transmembrane helix</keyword>
<evidence type="ECO:0000256" key="1">
    <source>
        <dbReference type="SAM" id="Phobius"/>
    </source>
</evidence>
<proteinExistence type="predicted"/>
<keyword evidence="3" id="KW-1185">Reference proteome</keyword>
<dbReference type="Proteomes" id="UP001567538">
    <property type="component" value="Unassembled WGS sequence"/>
</dbReference>
<gene>
    <name evidence="2" type="ORF">AAHA92_19555</name>
</gene>
<dbReference type="EMBL" id="JBEAFC010000007">
    <property type="protein sequence ID" value="KAL1551755.1"/>
    <property type="molecule type" value="Genomic_DNA"/>
</dbReference>
<name>A0ABD1H5R6_SALDI</name>
<reference evidence="2 3" key="1">
    <citation type="submission" date="2024-06" db="EMBL/GenBank/DDBJ databases">
        <title>A chromosome level genome sequence of Diviner's sage (Salvia divinorum).</title>
        <authorList>
            <person name="Ford S.A."/>
            <person name="Ro D.-K."/>
            <person name="Ness R.W."/>
            <person name="Phillips M.A."/>
        </authorList>
    </citation>
    <scope>NUCLEOTIDE SEQUENCE [LARGE SCALE GENOMIC DNA]</scope>
    <source>
        <strain evidence="2">SAF-2024a</strain>
        <tissue evidence="2">Leaf</tissue>
    </source>
</reference>
<comment type="caution">
    <text evidence="2">The sequence shown here is derived from an EMBL/GenBank/DDBJ whole genome shotgun (WGS) entry which is preliminary data.</text>
</comment>
<evidence type="ECO:0000313" key="3">
    <source>
        <dbReference type="Proteomes" id="UP001567538"/>
    </source>
</evidence>
<dbReference type="PANTHER" id="PTHR35758">
    <property type="entry name" value="TRANSMEMBRANE PROTEIN"/>
    <property type="match status" value="1"/>
</dbReference>
<feature type="transmembrane region" description="Helical" evidence="1">
    <location>
        <begin position="12"/>
        <end position="31"/>
    </location>
</feature>
<evidence type="ECO:0000313" key="2">
    <source>
        <dbReference type="EMBL" id="KAL1551755.1"/>
    </source>
</evidence>
<sequence length="112" mass="11669">MESCSRYPHAPRAAAMAMAVVSAIVLSPLYVDGRLESRWSSSGLVLPAVVAGLIIAIKSTASASSSRRGCGLGSGDSDSFGIGGSSLGLAGILILLVFVLTWQQSVQRFLWR</sequence>
<feature type="transmembrane region" description="Helical" evidence="1">
    <location>
        <begin position="43"/>
        <end position="61"/>
    </location>
</feature>
<organism evidence="2 3">
    <name type="scientific">Salvia divinorum</name>
    <name type="common">Maria pastora</name>
    <name type="synonym">Diviner's sage</name>
    <dbReference type="NCBI Taxonomy" id="28513"/>
    <lineage>
        <taxon>Eukaryota</taxon>
        <taxon>Viridiplantae</taxon>
        <taxon>Streptophyta</taxon>
        <taxon>Embryophyta</taxon>
        <taxon>Tracheophyta</taxon>
        <taxon>Spermatophyta</taxon>
        <taxon>Magnoliopsida</taxon>
        <taxon>eudicotyledons</taxon>
        <taxon>Gunneridae</taxon>
        <taxon>Pentapetalae</taxon>
        <taxon>asterids</taxon>
        <taxon>lamiids</taxon>
        <taxon>Lamiales</taxon>
        <taxon>Lamiaceae</taxon>
        <taxon>Nepetoideae</taxon>
        <taxon>Mentheae</taxon>
        <taxon>Salviinae</taxon>
        <taxon>Salvia</taxon>
        <taxon>Salvia subgen. Calosphace</taxon>
    </lineage>
</organism>
<feature type="transmembrane region" description="Helical" evidence="1">
    <location>
        <begin position="81"/>
        <end position="102"/>
    </location>
</feature>
<protein>
    <submittedName>
        <fullName evidence="2">Uncharacterized protein</fullName>
    </submittedName>
</protein>
<keyword evidence="1" id="KW-0472">Membrane</keyword>
<keyword evidence="1" id="KW-0812">Transmembrane</keyword>
<accession>A0ABD1H5R6</accession>
<dbReference type="PANTHER" id="PTHR35758:SF1">
    <property type="entry name" value="SERINE RICH PROTEIN"/>
    <property type="match status" value="1"/>
</dbReference>